<dbReference type="AlphaFoldDB" id="A0AAU8SRJ5"/>
<evidence type="ECO:0000313" key="3">
    <source>
        <dbReference type="Proteomes" id="UP000032614"/>
    </source>
</evidence>
<feature type="chain" id="PRO_5043526752" evidence="1">
    <location>
        <begin position="19"/>
        <end position="141"/>
    </location>
</feature>
<dbReference type="KEGG" id="bfn:OI25_8062"/>
<sequence length="141" mass="15484">MARPLRLALILIVATALAAHTAGAARAQNSPPPVVSTNQDPWAAPPAPARCDSWQVRSPVLTAVLSTLTLSLWPASFGDDCRPVAVIAEKGWTSATFDLVKPHAENAFFNARRIIYLIEILLLWRIIRPVRALRTLRRSKT</sequence>
<feature type="signal peptide" evidence="1">
    <location>
        <begin position="1"/>
        <end position="18"/>
    </location>
</feature>
<accession>A0AAU8SRJ5</accession>
<gene>
    <name evidence="2" type="ORF">OI25_8062</name>
</gene>
<organism evidence="2 3">
    <name type="scientific">Paraburkholderia fungorum</name>
    <dbReference type="NCBI Taxonomy" id="134537"/>
    <lineage>
        <taxon>Bacteria</taxon>
        <taxon>Pseudomonadati</taxon>
        <taxon>Pseudomonadota</taxon>
        <taxon>Betaproteobacteria</taxon>
        <taxon>Burkholderiales</taxon>
        <taxon>Burkholderiaceae</taxon>
        <taxon>Paraburkholderia</taxon>
    </lineage>
</organism>
<reference evidence="2 3" key="1">
    <citation type="journal article" date="2015" name="Genome Announc.">
        <title>Complete genome sequences for 59 burkholderia isolates, both pathogenic and near neighbor.</title>
        <authorList>
            <person name="Johnson S.L."/>
            <person name="Bishop-Lilly K.A."/>
            <person name="Ladner J.T."/>
            <person name="Daligault H.E."/>
            <person name="Davenport K.W."/>
            <person name="Jaissle J."/>
            <person name="Frey K.G."/>
            <person name="Koroleva G.I."/>
            <person name="Bruce D.C."/>
            <person name="Coyne S.R."/>
            <person name="Broomall S.M."/>
            <person name="Li P.E."/>
            <person name="Teshima H."/>
            <person name="Gibbons H.S."/>
            <person name="Palacios G.F."/>
            <person name="Rosenzweig C.N."/>
            <person name="Redden C.L."/>
            <person name="Xu Y."/>
            <person name="Minogue T.D."/>
            <person name="Chain P.S."/>
        </authorList>
    </citation>
    <scope>NUCLEOTIDE SEQUENCE [LARGE SCALE GENOMIC DNA]</scope>
    <source>
        <strain evidence="2 3">ATCC BAA-463</strain>
    </source>
</reference>
<protein>
    <submittedName>
        <fullName evidence="2">Uncharacterized protein</fullName>
    </submittedName>
</protein>
<proteinExistence type="predicted"/>
<dbReference type="EMBL" id="CP010024">
    <property type="protein sequence ID" value="AJZ56476.1"/>
    <property type="molecule type" value="Genomic_DNA"/>
</dbReference>
<keyword evidence="1" id="KW-0732">Signal</keyword>
<dbReference type="Proteomes" id="UP000032614">
    <property type="component" value="Plasmid pBIL"/>
</dbReference>
<keyword evidence="2" id="KW-0614">Plasmid</keyword>
<evidence type="ECO:0000313" key="2">
    <source>
        <dbReference type="EMBL" id="AJZ56476.1"/>
    </source>
</evidence>
<name>A0AAU8SRJ5_9BURK</name>
<evidence type="ECO:0000256" key="1">
    <source>
        <dbReference type="SAM" id="SignalP"/>
    </source>
</evidence>
<geneLocation type="plasmid" evidence="2 3">
    <name>pBIL</name>
</geneLocation>